<feature type="chain" id="PRO_5047233802" evidence="3">
    <location>
        <begin position="25"/>
        <end position="501"/>
    </location>
</feature>
<dbReference type="Proteomes" id="UP001064933">
    <property type="component" value="Chromosome"/>
</dbReference>
<keyword evidence="3" id="KW-0732">Signal</keyword>
<keyword evidence="2" id="KW-1133">Transmembrane helix</keyword>
<feature type="transmembrane region" description="Helical" evidence="2">
    <location>
        <begin position="451"/>
        <end position="469"/>
    </location>
</feature>
<organism evidence="4 5">
    <name type="scientific">Roseateles amylovorans</name>
    <dbReference type="NCBI Taxonomy" id="2978473"/>
    <lineage>
        <taxon>Bacteria</taxon>
        <taxon>Pseudomonadati</taxon>
        <taxon>Pseudomonadota</taxon>
        <taxon>Betaproteobacteria</taxon>
        <taxon>Burkholderiales</taxon>
        <taxon>Sphaerotilaceae</taxon>
        <taxon>Roseateles</taxon>
    </lineage>
</organism>
<evidence type="ECO:0000256" key="2">
    <source>
        <dbReference type="SAM" id="Phobius"/>
    </source>
</evidence>
<dbReference type="RefSeq" id="WP_261760184.1">
    <property type="nucleotide sequence ID" value="NZ_CP104562.2"/>
</dbReference>
<keyword evidence="5" id="KW-1185">Reference proteome</keyword>
<evidence type="ECO:0000313" key="5">
    <source>
        <dbReference type="Proteomes" id="UP001064933"/>
    </source>
</evidence>
<accession>A0ABY6B5B6</accession>
<name>A0ABY6B5B6_9BURK</name>
<dbReference type="EMBL" id="CP104562">
    <property type="protein sequence ID" value="UXH80365.1"/>
    <property type="molecule type" value="Genomic_DNA"/>
</dbReference>
<protein>
    <submittedName>
        <fullName evidence="4">DUF3999 domain-containing protein</fullName>
    </submittedName>
</protein>
<feature type="signal peptide" evidence="3">
    <location>
        <begin position="1"/>
        <end position="24"/>
    </location>
</feature>
<proteinExistence type="predicted"/>
<keyword evidence="2" id="KW-0472">Membrane</keyword>
<sequence>MKPLEIVVALLAGSVSLWTLPSWAASHAPAAPASAPALRWQAAVTLQQEGSFIALPLPPSAYAHSLSPGLADLRVVDAAGQRVPYAWLPQPEGAPRSEESLRATTAYPLPRRTAPDAALQSPVEVLVQGDRLRVRRLGGGDTLARPDAMSPGWLFDLGERTPGEAAPQRLRLTWSGPSEFAATFDIDASETLRDWRGAGSGQVMALSAPSGALQQRDVLLPADVPRFVRLVWRDTSTAPQLTGGQAVRIQTGLGAQTVTETLRFTPSPEPAGRWPLVPNSLHFDLGGGLPIHAVDLQLPPATRVVPLRLQGRQRSDEPWRELGSWVAYRLDRPDGQSPTSHSPPMAVPATVRYLRLLPDERTGALDAARTQLVVKAALATLVFASQGQPPFQLQAGADNAANGALPIGMLVPQLDQERDRLGRAQLGEWTEVTAVAEQAAADQRRAAMRVWLLWGVLLAGVIALGAMVWKLARGARHDTSAAAQPVAENTRDPQAGGSSAP</sequence>
<gene>
    <name evidence="4" type="ORF">N4261_11005</name>
</gene>
<evidence type="ECO:0000313" key="4">
    <source>
        <dbReference type="EMBL" id="UXH80365.1"/>
    </source>
</evidence>
<dbReference type="InterPro" id="IPR025060">
    <property type="entry name" value="DUF3999"/>
</dbReference>
<reference evidence="4" key="1">
    <citation type="submission" date="2022-10" db="EMBL/GenBank/DDBJ databases">
        <title>Characterization and whole genome sequencing of a new Roseateles species, isolated from fresh water.</title>
        <authorList>
            <person name="Guliayeva D.Y."/>
            <person name="Akhremchuk A.E."/>
            <person name="Sikolenko M.A."/>
            <person name="Valentovich L.N."/>
            <person name="Sidarenka A.V."/>
        </authorList>
    </citation>
    <scope>NUCLEOTIDE SEQUENCE</scope>
    <source>
        <strain evidence="4">BIM B-1768</strain>
    </source>
</reference>
<keyword evidence="2" id="KW-0812">Transmembrane</keyword>
<feature type="region of interest" description="Disordered" evidence="1">
    <location>
        <begin position="480"/>
        <end position="501"/>
    </location>
</feature>
<evidence type="ECO:0000256" key="3">
    <source>
        <dbReference type="SAM" id="SignalP"/>
    </source>
</evidence>
<dbReference type="Pfam" id="PF13163">
    <property type="entry name" value="DUF3999"/>
    <property type="match status" value="1"/>
</dbReference>
<evidence type="ECO:0000256" key="1">
    <source>
        <dbReference type="SAM" id="MobiDB-lite"/>
    </source>
</evidence>